<dbReference type="InterPro" id="IPR050397">
    <property type="entry name" value="Env_Response_Regulators"/>
</dbReference>
<sequence>MTEVLLKELSNSDINWMIATGRKKEIPAGTILVQQGKALDTLHIILDGTFTISVSQATNNPLDQAFAAMEDSETLGREIGRLSSGEIVGEIPFLNVRPAVTTVEAAQKSVVISISQQQLRAKLQQDVGFACRFYRAIAILLANRITQLGHSKLVKNKTLRDMLFVLEELHDSDIDWLIATGTSQKIAANTVVIREGGAVDALYILLDGTMTLSISEDERNPLTRAFAALEGEETTSREIARLSKGEIVGETAFIDTRLPGATVRATGDSLVLSIPRQQLAAKLQQDIGFASRFYRVIATLLANRLQEMFSRLGYGRRIYSKGQSLDENVEYEDELDANILDNMALAGTRFDWMLSRLRKN</sequence>
<dbReference type="PANTHER" id="PTHR24567:SF26">
    <property type="entry name" value="REGULATORY PROTEIN YEIL"/>
    <property type="match status" value="1"/>
</dbReference>
<reference evidence="2 3" key="1">
    <citation type="submission" date="2017-06" db="EMBL/GenBank/DDBJ databases">
        <title>Genome sequencing of cyanobaciteial culture collection at National Institute for Environmental Studies (NIES).</title>
        <authorList>
            <person name="Hirose Y."/>
            <person name="Shimura Y."/>
            <person name="Fujisawa T."/>
            <person name="Nakamura Y."/>
            <person name="Kawachi M."/>
        </authorList>
    </citation>
    <scope>NUCLEOTIDE SEQUENCE [LARGE SCALE GENOMIC DNA]</scope>
    <source>
        <strain evidence="2 3">NIES-4072</strain>
    </source>
</reference>
<evidence type="ECO:0000259" key="1">
    <source>
        <dbReference type="PROSITE" id="PS50042"/>
    </source>
</evidence>
<feature type="domain" description="Cyclic nucleotide-binding" evidence="1">
    <location>
        <begin position="165"/>
        <end position="279"/>
    </location>
</feature>
<dbReference type="GO" id="GO:0005829">
    <property type="term" value="C:cytosol"/>
    <property type="evidence" value="ECO:0007669"/>
    <property type="project" value="TreeGrafter"/>
</dbReference>
<protein>
    <submittedName>
        <fullName evidence="2">Cyclic nucleotide-binding protein</fullName>
    </submittedName>
</protein>
<dbReference type="GO" id="GO:0003700">
    <property type="term" value="F:DNA-binding transcription factor activity"/>
    <property type="evidence" value="ECO:0007669"/>
    <property type="project" value="TreeGrafter"/>
</dbReference>
<dbReference type="Gene3D" id="2.60.120.10">
    <property type="entry name" value="Jelly Rolls"/>
    <property type="match status" value="2"/>
</dbReference>
<dbReference type="PANTHER" id="PTHR24567">
    <property type="entry name" value="CRP FAMILY TRANSCRIPTIONAL REGULATORY PROTEIN"/>
    <property type="match status" value="1"/>
</dbReference>
<dbReference type="Pfam" id="PF00027">
    <property type="entry name" value="cNMP_binding"/>
    <property type="match status" value="2"/>
</dbReference>
<dbReference type="SUPFAM" id="SSF51206">
    <property type="entry name" value="cAMP-binding domain-like"/>
    <property type="match status" value="2"/>
</dbReference>
<evidence type="ECO:0000313" key="2">
    <source>
        <dbReference type="EMBL" id="GBG18964.1"/>
    </source>
</evidence>
<dbReference type="NCBIfam" id="TIGR03896">
    <property type="entry name" value="cyc_nuc_ocin"/>
    <property type="match status" value="1"/>
</dbReference>
<proteinExistence type="predicted"/>
<evidence type="ECO:0000313" key="3">
    <source>
        <dbReference type="Proteomes" id="UP000245124"/>
    </source>
</evidence>
<organism evidence="2 3">
    <name type="scientific">Nostoc commune NIES-4072</name>
    <dbReference type="NCBI Taxonomy" id="2005467"/>
    <lineage>
        <taxon>Bacteria</taxon>
        <taxon>Bacillati</taxon>
        <taxon>Cyanobacteriota</taxon>
        <taxon>Cyanophyceae</taxon>
        <taxon>Nostocales</taxon>
        <taxon>Nostocaceae</taxon>
        <taxon>Nostoc</taxon>
    </lineage>
</organism>
<dbReference type="Proteomes" id="UP000245124">
    <property type="component" value="Unassembled WGS sequence"/>
</dbReference>
<dbReference type="InterPro" id="IPR000595">
    <property type="entry name" value="cNMP-bd_dom"/>
</dbReference>
<dbReference type="PROSITE" id="PS50042">
    <property type="entry name" value="CNMP_BINDING_3"/>
    <property type="match status" value="2"/>
</dbReference>
<dbReference type="CDD" id="cd00038">
    <property type="entry name" value="CAP_ED"/>
    <property type="match status" value="2"/>
</dbReference>
<dbReference type="InterPro" id="IPR018490">
    <property type="entry name" value="cNMP-bd_dom_sf"/>
</dbReference>
<comment type="caution">
    <text evidence="2">The sequence shown here is derived from an EMBL/GenBank/DDBJ whole genome shotgun (WGS) entry which is preliminary data.</text>
</comment>
<gene>
    <name evidence="2" type="ORF">NIES4072_26290</name>
</gene>
<dbReference type="InterPro" id="IPR023892">
    <property type="entry name" value="cNMP-bd"/>
</dbReference>
<dbReference type="SMART" id="SM00100">
    <property type="entry name" value="cNMP"/>
    <property type="match status" value="2"/>
</dbReference>
<dbReference type="EMBL" id="BDUD01000001">
    <property type="protein sequence ID" value="GBG18964.1"/>
    <property type="molecule type" value="Genomic_DNA"/>
</dbReference>
<dbReference type="RefSeq" id="WP_109008856.1">
    <property type="nucleotide sequence ID" value="NZ_BDUD01000001.1"/>
</dbReference>
<name>A0A2R5FTF7_NOSCO</name>
<dbReference type="AlphaFoldDB" id="A0A2R5FTF7"/>
<dbReference type="OrthoDB" id="951557at2"/>
<feature type="domain" description="Cyclic nucleotide-binding" evidence="1">
    <location>
        <begin position="5"/>
        <end position="120"/>
    </location>
</feature>
<keyword evidence="3" id="KW-1185">Reference proteome</keyword>
<accession>A0A2R5FTF7</accession>
<dbReference type="InterPro" id="IPR014710">
    <property type="entry name" value="RmlC-like_jellyroll"/>
</dbReference>